<evidence type="ECO:0000313" key="2">
    <source>
        <dbReference type="EMBL" id="KSU81957.1"/>
    </source>
</evidence>
<organism evidence="2 3">
    <name type="scientific">Fictibacillus enclensis</name>
    <dbReference type="NCBI Taxonomy" id="1017270"/>
    <lineage>
        <taxon>Bacteria</taxon>
        <taxon>Bacillati</taxon>
        <taxon>Bacillota</taxon>
        <taxon>Bacilli</taxon>
        <taxon>Bacillales</taxon>
        <taxon>Fictibacillaceae</taxon>
        <taxon>Fictibacillus</taxon>
    </lineage>
</organism>
<dbReference type="Gene3D" id="2.130.10.10">
    <property type="entry name" value="YVTN repeat-like/Quinoprotein amine dehydrogenase"/>
    <property type="match status" value="2"/>
</dbReference>
<dbReference type="Proteomes" id="UP000054099">
    <property type="component" value="Unassembled WGS sequence"/>
</dbReference>
<dbReference type="SUPFAM" id="SSF63829">
    <property type="entry name" value="Calcium-dependent phosphotriesterase"/>
    <property type="match status" value="1"/>
</dbReference>
<proteinExistence type="predicted"/>
<gene>
    <name evidence="2" type="ORF">AS030_16880</name>
</gene>
<name>A0A0V8J4F8_9BACL</name>
<dbReference type="SUPFAM" id="SSF50998">
    <property type="entry name" value="Quinoprotein alcohol dehydrogenase-like"/>
    <property type="match status" value="1"/>
</dbReference>
<reference evidence="2 3" key="1">
    <citation type="journal article" date="2014" name="Antonie Van Leeuwenhoek">
        <title>Fictibacillus enclensis sp. nov., isolated from marine sediment.</title>
        <authorList>
            <person name="Dastager S.G."/>
            <person name="Mawlankar R."/>
            <person name="Srinivasan K."/>
            <person name="Tang S.K."/>
            <person name="Lee J.C."/>
            <person name="Ramana V.V."/>
            <person name="Shouche Y.S."/>
        </authorList>
    </citation>
    <scope>NUCLEOTIDE SEQUENCE [LARGE SCALE GENOMIC DNA]</scope>
    <source>
        <strain evidence="2 3">NIO-1003</strain>
    </source>
</reference>
<dbReference type="InterPro" id="IPR011047">
    <property type="entry name" value="Quinoprotein_ADH-like_sf"/>
</dbReference>
<dbReference type="AlphaFoldDB" id="A0A0V8J4F8"/>
<evidence type="ECO:0000256" key="1">
    <source>
        <dbReference type="SAM" id="SignalP"/>
    </source>
</evidence>
<evidence type="ECO:0000313" key="3">
    <source>
        <dbReference type="Proteomes" id="UP000054099"/>
    </source>
</evidence>
<dbReference type="OrthoDB" id="843723at2"/>
<keyword evidence="3" id="KW-1185">Reference proteome</keyword>
<accession>A0A0V8J4F8</accession>
<dbReference type="RefSeq" id="WP_061973768.1">
    <property type="nucleotide sequence ID" value="NZ_FMAV01000003.1"/>
</dbReference>
<keyword evidence="1" id="KW-0732">Signal</keyword>
<comment type="caution">
    <text evidence="2">The sequence shown here is derived from an EMBL/GenBank/DDBJ whole genome shotgun (WGS) entry which is preliminary data.</text>
</comment>
<feature type="chain" id="PRO_5039209741" evidence="1">
    <location>
        <begin position="28"/>
        <end position="660"/>
    </location>
</feature>
<dbReference type="EMBL" id="LNQN01000005">
    <property type="protein sequence ID" value="KSU81957.1"/>
    <property type="molecule type" value="Genomic_DNA"/>
</dbReference>
<dbReference type="InterPro" id="IPR015943">
    <property type="entry name" value="WD40/YVTN_repeat-like_dom_sf"/>
</dbReference>
<sequence>MKKWYMNLLLCCLLATCLFPFSIQAHTAGHTERLGTAHFNIGIHSSAYGKGPDGNQVIYAAASGTPTMLNIINPVDGKKIASHPLNGAASAWGMVVDPNGLVYIAGGSFLYRYDPKTDTVTNLGKPVESETALWRLQSDHLGRIFGGTYPNGKVFMYDPEKKSFTDFGQVAQDQGYTRSVAVAQRHVYAGTGVKKAQLIEIMPETGKKNNIPLPEKFASEQDLYDLDAYRGFLFARVTPSNTMLVYDLTKKKWVDEIENVKGSRVSPPDAKGLVYFNIGDELYSYRLSDKELTPTGYKESWSNKGFGWMKLPGAGLKGKSLLSMRYNGSFWIYNPKTGQSKSIEADIEGQPVEIQSIGRGPDGNIYTSGYPTGGFTKYSPEDHEFTRFRGFGQAENMLSTDRFLYLGVYTGGVIYKYDPEKPYDHDPVNVPKATNPRALFSLKSESQDRPFGWAKGDRNLFIGTVPDYGKLGGALTVLNEETESYDVHPNIVSNQSIISLSYNGGIVYGGTSVFGGLGSTPTESEGKLFAYDPAANKKLFEISPLPGEKAIGALSFDKNGYLWGMSPGKIFKFDPATRQVIGSKELFPFSWSSIGHYWRGVFLDYDSDGNFYGTTLGKLFKFNPETWETEILDEDASLYAKDLSGNFYFSRGTDLYRYSR</sequence>
<protein>
    <submittedName>
        <fullName evidence="2">Uncharacterized protein</fullName>
    </submittedName>
</protein>
<feature type="signal peptide" evidence="1">
    <location>
        <begin position="1"/>
        <end position="27"/>
    </location>
</feature>